<proteinExistence type="predicted"/>
<dbReference type="NCBIfam" id="NF041599">
    <property type="entry name" value="reg_PtrA_PA2808"/>
    <property type="match status" value="1"/>
</dbReference>
<keyword evidence="1" id="KW-0732">Signal</keyword>
<feature type="chain" id="PRO_5003681390" description="Secreted protein" evidence="1">
    <location>
        <begin position="22"/>
        <end position="89"/>
    </location>
</feature>
<reference evidence="2" key="1">
    <citation type="submission" date="2012-01" db="EMBL/GenBank/DDBJ databases">
        <authorList>
            <person name="Summers A.O."/>
            <person name="Wireman J."/>
        </authorList>
    </citation>
    <scope>NUCLEOTIDE SEQUENCE</scope>
    <source>
        <strain evidence="2">PT14</strain>
        <plasmid evidence="2">pPT14-32</plasmid>
    </source>
</reference>
<protein>
    <recommendedName>
        <fullName evidence="3">Secreted protein</fullName>
    </recommendedName>
</protein>
<evidence type="ECO:0000256" key="1">
    <source>
        <dbReference type="SAM" id="SignalP"/>
    </source>
</evidence>
<evidence type="ECO:0000313" key="2">
    <source>
        <dbReference type="EMBL" id="AFK89843.1"/>
    </source>
</evidence>
<dbReference type="AlphaFoldDB" id="I3W2L6"/>
<geneLocation type="plasmid" evidence="2">
    <name>pPT14-32</name>
</geneLocation>
<accession>I3W2L6</accession>
<dbReference type="RefSeq" id="WP_015062128.1">
    <property type="nucleotide sequence ID" value="NC_019334.1"/>
</dbReference>
<sequence length="89" mass="9589">MNLSKAVLLTLAFSISSVAFAEGGADRVFARMMDAQQTTLSKKAEAQLASADTKKLKALRHVANQRRFSSLQKCNRAAYDAVTSSTPVP</sequence>
<feature type="signal peptide" evidence="1">
    <location>
        <begin position="1"/>
        <end position="21"/>
    </location>
</feature>
<name>I3W2L6_PSESX</name>
<evidence type="ECO:0008006" key="3">
    <source>
        <dbReference type="Google" id="ProtNLM"/>
    </source>
</evidence>
<dbReference type="EMBL" id="JQ418536">
    <property type="protein sequence ID" value="AFK89843.1"/>
    <property type="molecule type" value="Genomic_DNA"/>
</dbReference>
<organism evidence="2">
    <name type="scientific">Pseudomonas syringae</name>
    <dbReference type="NCBI Taxonomy" id="317"/>
    <lineage>
        <taxon>Bacteria</taxon>
        <taxon>Pseudomonadati</taxon>
        <taxon>Pseudomonadota</taxon>
        <taxon>Gammaproteobacteria</taxon>
        <taxon>Pseudomonadales</taxon>
        <taxon>Pseudomonadaceae</taxon>
        <taxon>Pseudomonas</taxon>
    </lineage>
</organism>
<keyword evidence="2" id="KW-0614">Plasmid</keyword>